<evidence type="ECO:0008006" key="3">
    <source>
        <dbReference type="Google" id="ProtNLM"/>
    </source>
</evidence>
<keyword evidence="1" id="KW-0812">Transmembrane</keyword>
<evidence type="ECO:0000313" key="2">
    <source>
        <dbReference type="EnsemblMetazoa" id="ACOM022616-PA.1"/>
    </source>
</evidence>
<feature type="transmembrane region" description="Helical" evidence="1">
    <location>
        <begin position="18"/>
        <end position="41"/>
    </location>
</feature>
<name>A0A8W7NZG1_ANOCL</name>
<proteinExistence type="predicted"/>
<dbReference type="AlphaFoldDB" id="A0A8W7NZG1"/>
<sequence length="118" mass="14387">MASMTECEEELACLVRVAWIMVIFMMMVIFIVVMVVFVFVFEQCFMLQQWQWFSNVVLMLIKRYRCLRGWVIIADTLLHWFWYVNVVGFFRLLIDNGFRVDNDSLELNYQDDSRLKYR</sequence>
<dbReference type="Proteomes" id="UP000075882">
    <property type="component" value="Unassembled WGS sequence"/>
</dbReference>
<evidence type="ECO:0000256" key="1">
    <source>
        <dbReference type="SAM" id="Phobius"/>
    </source>
</evidence>
<accession>A0A8W7NZG1</accession>
<keyword evidence="1" id="KW-1133">Transmembrane helix</keyword>
<reference evidence="2" key="1">
    <citation type="submission" date="2022-08" db="UniProtKB">
        <authorList>
            <consortium name="EnsemblMetazoa"/>
        </authorList>
    </citation>
    <scope>IDENTIFICATION</scope>
</reference>
<protein>
    <recommendedName>
        <fullName evidence="3">Transmembrane protein</fullName>
    </recommendedName>
</protein>
<keyword evidence="1" id="KW-0472">Membrane</keyword>
<feature type="transmembrane region" description="Helical" evidence="1">
    <location>
        <begin position="69"/>
        <end position="94"/>
    </location>
</feature>
<organism evidence="2">
    <name type="scientific">Anopheles coluzzii</name>
    <name type="common">African malaria mosquito</name>
    <dbReference type="NCBI Taxonomy" id="1518534"/>
    <lineage>
        <taxon>Eukaryota</taxon>
        <taxon>Metazoa</taxon>
        <taxon>Ecdysozoa</taxon>
        <taxon>Arthropoda</taxon>
        <taxon>Hexapoda</taxon>
        <taxon>Insecta</taxon>
        <taxon>Pterygota</taxon>
        <taxon>Neoptera</taxon>
        <taxon>Endopterygota</taxon>
        <taxon>Diptera</taxon>
        <taxon>Nematocera</taxon>
        <taxon>Culicoidea</taxon>
        <taxon>Culicidae</taxon>
        <taxon>Anophelinae</taxon>
        <taxon>Anopheles</taxon>
    </lineage>
</organism>
<dbReference type="EnsemblMetazoa" id="ACOM022616-RA">
    <property type="protein sequence ID" value="ACOM022616-PA.1"/>
    <property type="gene ID" value="ACOM022616"/>
</dbReference>